<dbReference type="EMBL" id="CP009910">
    <property type="protein sequence ID" value="AJA89969.1"/>
    <property type="molecule type" value="Genomic_DNA"/>
</dbReference>
<evidence type="ECO:0000313" key="2">
    <source>
        <dbReference type="EMBL" id="AJA89969.1"/>
    </source>
</evidence>
<accession>A0A0A7UUQ5</accession>
<dbReference type="HOGENOM" id="CLU_1346749_0_0_12"/>
<dbReference type="Gene3D" id="1.25.40.10">
    <property type="entry name" value="Tetratricopeptide repeat domain"/>
    <property type="match status" value="1"/>
</dbReference>
<dbReference type="InterPro" id="IPR011990">
    <property type="entry name" value="TPR-like_helical_dom_sf"/>
</dbReference>
<dbReference type="SUPFAM" id="SSF48452">
    <property type="entry name" value="TPR-like"/>
    <property type="match status" value="1"/>
</dbReference>
<keyword evidence="3" id="KW-1185">Reference proteome</keyword>
<dbReference type="AlphaFoldDB" id="A0A0A7UUQ5"/>
<keyword evidence="1" id="KW-1133">Transmembrane helix</keyword>
<keyword evidence="1" id="KW-0812">Transmembrane</keyword>
<evidence type="ECO:0000256" key="1">
    <source>
        <dbReference type="SAM" id="Phobius"/>
    </source>
</evidence>
<feature type="transmembrane region" description="Helical" evidence="1">
    <location>
        <begin position="6"/>
        <end position="25"/>
    </location>
</feature>
<reference evidence="2 3" key="1">
    <citation type="journal article" date="2015" name="Genome Announc.">
        <title>Genome Sequence of Borrelia chilensis VA1, a South American Member of the Lyme Borreliosis Group.</title>
        <authorList>
            <person name="Huang W."/>
            <person name="Ojaimi C."/>
            <person name="Fallon J.T."/>
            <person name="Travisany D."/>
            <person name="Maass A."/>
            <person name="Ivanova L."/>
            <person name="Tomova A."/>
            <person name="Gonzalez-Acuna D."/>
            <person name="Godfrey H.P."/>
            <person name="Cabello F.C."/>
        </authorList>
    </citation>
    <scope>NUCLEOTIDE SEQUENCE [LARGE SCALE GENOMIC DNA]</scope>
    <source>
        <strain evidence="2 3">VA1</strain>
    </source>
</reference>
<organism evidence="2 3">
    <name type="scientific">Borreliella chilensis</name>
    <dbReference type="NCBI Taxonomy" id="1245910"/>
    <lineage>
        <taxon>Bacteria</taxon>
        <taxon>Pseudomonadati</taxon>
        <taxon>Spirochaetota</taxon>
        <taxon>Spirochaetia</taxon>
        <taxon>Spirochaetales</taxon>
        <taxon>Borreliaceae</taxon>
        <taxon>Borreliella</taxon>
    </lineage>
</organism>
<evidence type="ECO:0008006" key="4">
    <source>
        <dbReference type="Google" id="ProtNLM"/>
    </source>
</evidence>
<gene>
    <name evidence="2" type="ORF">OY14_00615</name>
</gene>
<name>A0A0A7UUQ5_9SPIR</name>
<dbReference type="KEGG" id="bchi:OY14_00615"/>
<proteinExistence type="predicted"/>
<dbReference type="STRING" id="1245910.OY14_00615"/>
<sequence length="203" mass="23600">MAKNNLLISFIAIIFVFICIIAVFYNSLGKDYVKSGGEIVENLEKDLNDYLKENDNKERETISLRIKELISREKEISSYFLSRFYLSRATYFQSQAQYDDAIKDLDIVIKAKGIEREIAFINKAIVYEKMGLKEDALLVYEDLINNASLDFLKVRALLSKAILIEEKNKDLALKVYEEIVKFPYENNLYINIANNKILELKQN</sequence>
<protein>
    <recommendedName>
        <fullName evidence="4">Tetratricopeptide repeat domain protein</fullName>
    </recommendedName>
</protein>
<evidence type="ECO:0000313" key="3">
    <source>
        <dbReference type="Proteomes" id="UP000030940"/>
    </source>
</evidence>
<dbReference type="Proteomes" id="UP000030940">
    <property type="component" value="Chromosome"/>
</dbReference>
<keyword evidence="1" id="KW-0472">Membrane</keyword>